<dbReference type="PROSITE" id="PS00518">
    <property type="entry name" value="ZF_RING_1"/>
    <property type="match status" value="1"/>
</dbReference>
<dbReference type="PROSITE" id="PS00065">
    <property type="entry name" value="D_2_HYDROXYACID_DH_1"/>
    <property type="match status" value="1"/>
</dbReference>
<dbReference type="Gene3D" id="3.40.50.720">
    <property type="entry name" value="NAD(P)-binding Rossmann-like Domain"/>
    <property type="match status" value="1"/>
</dbReference>
<accession>A0A8J2S3Z6</accession>
<dbReference type="OrthoDB" id="206053at2759"/>
<keyword evidence="8" id="KW-0862">Zinc</keyword>
<dbReference type="GO" id="GO:0005524">
    <property type="term" value="F:ATP binding"/>
    <property type="evidence" value="ECO:0007669"/>
    <property type="project" value="UniProtKB-KW"/>
</dbReference>
<dbReference type="Proteomes" id="UP000789390">
    <property type="component" value="Unassembled WGS sequence"/>
</dbReference>
<dbReference type="PROSITE" id="PS50089">
    <property type="entry name" value="ZF_RING_2"/>
    <property type="match status" value="1"/>
</dbReference>
<evidence type="ECO:0000256" key="1">
    <source>
        <dbReference type="ARBA" id="ARBA00003700"/>
    </source>
</evidence>
<dbReference type="EMBL" id="CAKKLH010000335">
    <property type="protein sequence ID" value="CAH0112986.1"/>
    <property type="molecule type" value="Genomic_DNA"/>
</dbReference>
<dbReference type="SMART" id="SM00184">
    <property type="entry name" value="RING"/>
    <property type="match status" value="1"/>
</dbReference>
<evidence type="ECO:0000256" key="2">
    <source>
        <dbReference type="ARBA" id="ARBA00005339"/>
    </source>
</evidence>
<keyword evidence="14" id="KW-1185">Reference proteome</keyword>
<keyword evidence="9" id="KW-0067">ATP-binding</keyword>
<evidence type="ECO:0000256" key="4">
    <source>
        <dbReference type="ARBA" id="ARBA00022723"/>
    </source>
</evidence>
<comment type="caution">
    <text evidence="13">The sequence shown here is derived from an EMBL/GenBank/DDBJ whole genome shotgun (WGS) entry which is preliminary data.</text>
</comment>
<evidence type="ECO:0000313" key="14">
    <source>
        <dbReference type="Proteomes" id="UP000789390"/>
    </source>
</evidence>
<dbReference type="GO" id="GO:0071566">
    <property type="term" value="F:UFM1 activating enzyme activity"/>
    <property type="evidence" value="ECO:0007669"/>
    <property type="project" value="TreeGrafter"/>
</dbReference>
<dbReference type="InterPro" id="IPR001841">
    <property type="entry name" value="Znf_RING"/>
</dbReference>
<evidence type="ECO:0000256" key="6">
    <source>
        <dbReference type="ARBA" id="ARBA00022771"/>
    </source>
</evidence>
<dbReference type="GO" id="GO:0008270">
    <property type="term" value="F:zinc ion binding"/>
    <property type="evidence" value="ECO:0007669"/>
    <property type="project" value="UniProtKB-KW"/>
</dbReference>
<dbReference type="Gene3D" id="3.30.40.10">
    <property type="entry name" value="Zinc/RING finger domain, C3HC4 (zinc finger)"/>
    <property type="match status" value="1"/>
</dbReference>
<dbReference type="InterPro" id="IPR045886">
    <property type="entry name" value="ThiF/MoeB/HesA"/>
</dbReference>
<proteinExistence type="inferred from homology"/>
<evidence type="ECO:0000256" key="10">
    <source>
        <dbReference type="PROSITE-ProRule" id="PRU00175"/>
    </source>
</evidence>
<gene>
    <name evidence="13" type="ORF">DGAL_LOCUS16785</name>
</gene>
<dbReference type="PANTHER" id="PTHR10953">
    <property type="entry name" value="UBIQUITIN-ACTIVATING ENZYME E1"/>
    <property type="match status" value="1"/>
</dbReference>
<dbReference type="InterPro" id="IPR013083">
    <property type="entry name" value="Znf_RING/FYVE/PHD"/>
</dbReference>
<feature type="domain" description="RING-type" evidence="12">
    <location>
        <begin position="15"/>
        <end position="62"/>
    </location>
</feature>
<evidence type="ECO:0000256" key="8">
    <source>
        <dbReference type="ARBA" id="ARBA00022833"/>
    </source>
</evidence>
<evidence type="ECO:0000256" key="7">
    <source>
        <dbReference type="ARBA" id="ARBA00022786"/>
    </source>
</evidence>
<dbReference type="InterPro" id="IPR035985">
    <property type="entry name" value="Ubiquitin-activating_enz"/>
</dbReference>
<dbReference type="PANTHER" id="PTHR10953:SF9">
    <property type="entry name" value="UBIQUITIN-LIKE MODIFIER-ACTIVATING ENZYME 5"/>
    <property type="match status" value="1"/>
</dbReference>
<dbReference type="InterPro" id="IPR029752">
    <property type="entry name" value="D-isomer_DH_CS1"/>
</dbReference>
<keyword evidence="4" id="KW-0479">Metal-binding</keyword>
<dbReference type="Pfam" id="PF13445">
    <property type="entry name" value="zf-RING_UBOX"/>
    <property type="match status" value="1"/>
</dbReference>
<name>A0A8J2S3Z6_9CRUS</name>
<dbReference type="AlphaFoldDB" id="A0A8J2S3Z6"/>
<evidence type="ECO:0000256" key="9">
    <source>
        <dbReference type="ARBA" id="ARBA00022840"/>
    </source>
</evidence>
<dbReference type="GO" id="GO:0071569">
    <property type="term" value="P:protein ufmylation"/>
    <property type="evidence" value="ECO:0007669"/>
    <property type="project" value="TreeGrafter"/>
</dbReference>
<evidence type="ECO:0000256" key="5">
    <source>
        <dbReference type="ARBA" id="ARBA00022741"/>
    </source>
</evidence>
<organism evidence="13 14">
    <name type="scientific">Daphnia galeata</name>
    <dbReference type="NCBI Taxonomy" id="27404"/>
    <lineage>
        <taxon>Eukaryota</taxon>
        <taxon>Metazoa</taxon>
        <taxon>Ecdysozoa</taxon>
        <taxon>Arthropoda</taxon>
        <taxon>Crustacea</taxon>
        <taxon>Branchiopoda</taxon>
        <taxon>Diplostraca</taxon>
        <taxon>Cladocera</taxon>
        <taxon>Anomopoda</taxon>
        <taxon>Daphniidae</taxon>
        <taxon>Daphnia</taxon>
    </lineage>
</organism>
<protein>
    <recommendedName>
        <fullName evidence="3">Ubiquitin-like modifier-activating enzyme 5</fullName>
    </recommendedName>
</protein>
<keyword evidence="5" id="KW-0547">Nucleotide-binding</keyword>
<dbReference type="FunFam" id="3.40.50.720:FF:000066">
    <property type="entry name" value="Putative ubiquitin-like modifier-activating enzyme 5"/>
    <property type="match status" value="1"/>
</dbReference>
<evidence type="ECO:0000259" key="12">
    <source>
        <dbReference type="PROSITE" id="PS50089"/>
    </source>
</evidence>
<keyword evidence="6 10" id="KW-0863">Zinc-finger</keyword>
<evidence type="ECO:0000256" key="3">
    <source>
        <dbReference type="ARBA" id="ARBA00016279"/>
    </source>
</evidence>
<comment type="similarity">
    <text evidence="2">Belongs to the ubiquitin-activating E1 family. UBA5 subfamily.</text>
</comment>
<keyword evidence="7" id="KW-0833">Ubl conjugation pathway</keyword>
<keyword evidence="11" id="KW-0175">Coiled coil</keyword>
<comment type="function">
    <text evidence="1">E1-like enzyme which activates UFM1.</text>
</comment>
<evidence type="ECO:0000256" key="11">
    <source>
        <dbReference type="SAM" id="Coils"/>
    </source>
</evidence>
<dbReference type="InterPro" id="IPR000594">
    <property type="entry name" value="ThiF_NAD_FAD-bd"/>
</dbReference>
<reference evidence="13" key="1">
    <citation type="submission" date="2021-11" db="EMBL/GenBank/DDBJ databases">
        <authorList>
            <person name="Schell T."/>
        </authorList>
    </citation>
    <scope>NUCLEOTIDE SEQUENCE</scope>
    <source>
        <strain evidence="13">M5</strain>
    </source>
</reference>
<sequence>MANQQNLEFEEAITCPVCLSRFDESEKKPKYLVSCCHTICRLCLETISRAGILKRITCPICRCPTDCSSGVDSLPTNSDKLYLLKLEKPLNKSDDEALNWCFTCRKRTSSNCASENHSVIVMNPQLLNNDIQLNMATITSRLRVCGQAILQNRKEIGSKLDHISRWLLSHQEMIEQLKTINSSRISELSDMIQGSDITISIQKLMQLSINKEYDLGLLTDNLQEEAFTKKLLEEFEVVENTAEISTMGRFCSLLDLPSVPYLRKELDYLNFFKNQTIRSHWPIVLIESLAASNKNLPVSTNNESSVAENNFMRFPPFQPHQTERLHRSRYFSSLTSTTTTTLSSNAGNNVSRIEGASRIAEPIVPVFRFGTSAAATTSSPGAGGASSLCGIVDLRSAVTLGLEYKQKYWNCQLKMEDLKKRIAQLEEELRLEKSKNESSSVARPKIGQMSSEVVDSNPYSRLMALKRMGIVENYEKIRDYTVAVVGVGGVGSVTAEMLTRCGIGKLILFDYDKVELANMNRLFFQPHQSGLSKVEAAANTLSFINPDVQFETHNYNITTMDNFQHFMDRIKEGSLTGGPVDLVLSCVDNFEARMAINAACNEINQIWFESGVSENAVSGHIQFLIPGKTACFACAPPLVVASNIDEKTLKKDGVCAASLPTTMAIVAGFLVQNTLKYLLKFGQVSYYLGYNAMQDFFPTMMMKPNDGCDDYHCRLRQKEQKESLALNPVKEVVAEEVAVVVHEENEWGISLVDESVPIIDGARTEVAPGIHAAYDLPAGEDVELGASESVDANFSLEELMAQMKSM</sequence>
<dbReference type="InterPro" id="IPR017907">
    <property type="entry name" value="Znf_RING_CS"/>
</dbReference>
<dbReference type="Pfam" id="PF00899">
    <property type="entry name" value="ThiF"/>
    <property type="match status" value="1"/>
</dbReference>
<dbReference type="SUPFAM" id="SSF69572">
    <property type="entry name" value="Activating enzymes of the ubiquitin-like proteins"/>
    <property type="match status" value="1"/>
</dbReference>
<evidence type="ECO:0000313" key="13">
    <source>
        <dbReference type="EMBL" id="CAH0112986.1"/>
    </source>
</evidence>
<dbReference type="InterPro" id="IPR027370">
    <property type="entry name" value="Znf-RING_euk"/>
</dbReference>
<dbReference type="CDD" id="cd00757">
    <property type="entry name" value="ThiF_MoeB_HesA_family"/>
    <property type="match status" value="1"/>
</dbReference>
<feature type="coiled-coil region" evidence="11">
    <location>
        <begin position="408"/>
        <end position="435"/>
    </location>
</feature>
<dbReference type="GO" id="GO:0005829">
    <property type="term" value="C:cytosol"/>
    <property type="evidence" value="ECO:0007669"/>
    <property type="project" value="TreeGrafter"/>
</dbReference>
<dbReference type="SUPFAM" id="SSF57850">
    <property type="entry name" value="RING/U-box"/>
    <property type="match status" value="1"/>
</dbReference>